<evidence type="ECO:0000259" key="12">
    <source>
        <dbReference type="Pfam" id="PF00136"/>
    </source>
</evidence>
<reference evidence="14" key="1">
    <citation type="submission" date="2017-11" db="EMBL/GenBank/DDBJ databases">
        <title>The distinct marsupial branch of gammaherpesviruses includes novel host-derived genes seldom found in other viruses.</title>
        <authorList>
            <person name="Vaz P.K."/>
        </authorList>
    </citation>
    <scope>NUCLEOTIDE SEQUENCE</scope>
    <source>
        <strain evidence="14">V3187/11</strain>
    </source>
</reference>
<keyword evidence="8" id="KW-1194">Viral DNA replication</keyword>
<dbReference type="InterPro" id="IPR006172">
    <property type="entry name" value="DNA-dir_DNA_pol_B"/>
</dbReference>
<dbReference type="Gene3D" id="3.90.1600.10">
    <property type="entry name" value="Palm domain of DNA polymerase"/>
    <property type="match status" value="1"/>
</dbReference>
<sequence length="1009" mass="114730">MSFLNPYLSNRRPIKVQTQTHQSHAPCAPTTTGQYITRLIPDCLRISGAEGVTVYHSQYPPLYFEDGTEKSIIDNRGGSMWTPTNSRSTTIDQVTFHMYDLVETCYTGSHCDQIPFRLQADILPRGIVLKLLGKTEDGRSICVNVFGQQFYFYVKAPPNSHLNNLDFILRSLAHNNGQAGFAYTIRSEKKKILQRFDMELHDVYKISITTNDNIPMIVSKLMEHGFEVFEANVDASRRFIIDNGFTTFGWYRCKQPELRINHRDSWTILEVDCHVSDLEILPDINICPQYSVMSFDIECLGTRGFPNARTDGDMIIQISCIFWSIGTDDPYEKILLSLGTCETTEDFRVLEFPSEYDLLYSFLTLIRDRDVEIVTGYNIGNFDFPYILDRASLVYNLKPTDFTKVKSGKQFEIQKPKEDCPSIMRAFTKTKITGIIAIDMYLVCKDKLSLSDYKLNTVAQVIVGSKKEDLSYKDIPILFRAGKAGRLKIGNYCIQDSVLVLDLLKHFMYHLEIIEIAKIAHITPRRVLNEGQQCRVFSCLLAGAKDEGYILPMSNGTEQSGYQGATVINPISGFYNNPVLVVDFASLYPSIIQRHNLCYSTLIQADQLYKHTNLKPDDYDTFEISSGTVHFVKKHVRESLLARLLTAWLNMRSAIKRELKECTDPKLAAILDKRQNAIKVTCNSVYGFTGVASGILPCLKIAETVTLQGRTMLERTKAFMEAISHPEVEALVGYQIPCEHDASFRVIYGDTDSLFVECKGYPLDTIVEICDALARHTTRSLFQAPVKLEAEKTFKCLLMITKKRYLGVLPDGKILMKGVDLVRKTACAFVQQISRRVLDLVLKDPEVMAAAHQLSQRPATESYSKCLPRGFFKVIKVLIDAHHKLRTNAIPVTDLTFSTELSRDFSSYKTKNLPHLVVYNKILSRNEEPPQIKDRIQYAFVKLPQGTKCSKVSDMAEDPKYITQHNIPLATEYYFEKLLYSVSNILQCLFENNSNTTLGILYNYTDLPE</sequence>
<keyword evidence="7 11" id="KW-0239">DNA-directed DNA polymerase</keyword>
<proteinExistence type="inferred from homology"/>
<dbReference type="InterPro" id="IPR036397">
    <property type="entry name" value="RNaseH_sf"/>
</dbReference>
<dbReference type="PROSITE" id="PS00116">
    <property type="entry name" value="DNA_POLYMERASE_B"/>
    <property type="match status" value="1"/>
</dbReference>
<dbReference type="InterPro" id="IPR012337">
    <property type="entry name" value="RNaseH-like_sf"/>
</dbReference>
<comment type="catalytic activity">
    <reaction evidence="10 11">
        <text>DNA(n) + a 2'-deoxyribonucleoside 5'-triphosphate = DNA(n+1) + diphosphate</text>
        <dbReference type="Rhea" id="RHEA:22508"/>
        <dbReference type="Rhea" id="RHEA-COMP:17339"/>
        <dbReference type="Rhea" id="RHEA-COMP:17340"/>
        <dbReference type="ChEBI" id="CHEBI:33019"/>
        <dbReference type="ChEBI" id="CHEBI:61560"/>
        <dbReference type="ChEBI" id="CHEBI:173112"/>
        <dbReference type="EC" id="2.7.7.7"/>
    </reaction>
</comment>
<dbReference type="SMART" id="SM00486">
    <property type="entry name" value="POLBc"/>
    <property type="match status" value="1"/>
</dbReference>
<comment type="subcellular location">
    <subcellularLocation>
        <location evidence="1">Host nucleus</location>
    </subcellularLocation>
</comment>
<name>A0A3Q8J8C9_9GAMA</name>
<dbReference type="InterPro" id="IPR042087">
    <property type="entry name" value="DNA_pol_B_thumb"/>
</dbReference>
<dbReference type="Gene3D" id="1.10.132.60">
    <property type="entry name" value="DNA polymerase family B, C-terminal domain"/>
    <property type="match status" value="1"/>
</dbReference>
<accession>A0A3Q8J8C9</accession>
<evidence type="ECO:0000259" key="13">
    <source>
        <dbReference type="Pfam" id="PF03104"/>
    </source>
</evidence>
<feature type="domain" description="DNA-directed DNA polymerase family B multifunctional" evidence="12">
    <location>
        <begin position="524"/>
        <end position="989"/>
    </location>
</feature>
<dbReference type="Gene3D" id="3.30.342.10">
    <property type="entry name" value="DNA Polymerase, chain B, domain 1"/>
    <property type="match status" value="1"/>
</dbReference>
<evidence type="ECO:0000256" key="7">
    <source>
        <dbReference type="ARBA" id="ARBA00022932"/>
    </source>
</evidence>
<evidence type="ECO:0000256" key="9">
    <source>
        <dbReference type="ARBA" id="ARBA00023125"/>
    </source>
</evidence>
<gene>
    <name evidence="14" type="primary">ORF9</name>
</gene>
<dbReference type="GeneID" id="65102668"/>
<evidence type="ECO:0000256" key="10">
    <source>
        <dbReference type="ARBA" id="ARBA00049244"/>
    </source>
</evidence>
<dbReference type="GO" id="GO:0000166">
    <property type="term" value="F:nucleotide binding"/>
    <property type="evidence" value="ECO:0007669"/>
    <property type="project" value="InterPro"/>
</dbReference>
<evidence type="ECO:0000256" key="8">
    <source>
        <dbReference type="ARBA" id="ARBA00023109"/>
    </source>
</evidence>
<organism evidence="14">
    <name type="scientific">Vombatid gammaherpesvirus 1</name>
    <dbReference type="NCBI Taxonomy" id="2052651"/>
    <lineage>
        <taxon>Viruses</taxon>
        <taxon>Duplodnaviria</taxon>
        <taxon>Heunggongvirae</taxon>
        <taxon>Peploviricota</taxon>
        <taxon>Herviviricetes</taxon>
        <taxon>Herpesvirales</taxon>
        <taxon>Orthoherpesviridae</taxon>
        <taxon>Gammaherpesvirinae</taxon>
        <taxon>Manticavirus</taxon>
        <taxon>Manticavirus vombatidgamma1</taxon>
    </lineage>
</organism>
<evidence type="ECO:0000256" key="11">
    <source>
        <dbReference type="RuleBase" id="RU000442"/>
    </source>
</evidence>
<dbReference type="Pfam" id="PF00136">
    <property type="entry name" value="DNA_pol_B"/>
    <property type="match status" value="1"/>
</dbReference>
<dbReference type="SUPFAM" id="SSF53098">
    <property type="entry name" value="Ribonuclease H-like"/>
    <property type="match status" value="1"/>
</dbReference>
<evidence type="ECO:0000256" key="5">
    <source>
        <dbReference type="ARBA" id="ARBA00022695"/>
    </source>
</evidence>
<dbReference type="InterPro" id="IPR006133">
    <property type="entry name" value="DNA-dir_DNA_pol_B_exonuc"/>
</dbReference>
<dbReference type="InterPro" id="IPR043502">
    <property type="entry name" value="DNA/RNA_pol_sf"/>
</dbReference>
<dbReference type="InterPro" id="IPR017964">
    <property type="entry name" value="DNA-dir_DNA_pol_B_CS"/>
</dbReference>
<keyword evidence="6 11" id="KW-0235">DNA replication</keyword>
<dbReference type="RefSeq" id="YP_010087384.1">
    <property type="nucleotide sequence ID" value="NC_055554.1"/>
</dbReference>
<dbReference type="InterPro" id="IPR023211">
    <property type="entry name" value="DNA_pol_palm_dom_sf"/>
</dbReference>
<keyword evidence="9 11" id="KW-0238">DNA-binding</keyword>
<dbReference type="Gene3D" id="1.10.287.690">
    <property type="entry name" value="Helix hairpin bin"/>
    <property type="match status" value="1"/>
</dbReference>
<dbReference type="EC" id="2.7.7.7" evidence="11"/>
<dbReference type="GO" id="GO:0003887">
    <property type="term" value="F:DNA-directed DNA polymerase activity"/>
    <property type="evidence" value="ECO:0007669"/>
    <property type="project" value="UniProtKB-KW"/>
</dbReference>
<dbReference type="PANTHER" id="PTHR10322:SF23">
    <property type="entry name" value="DNA POLYMERASE DELTA CATALYTIC SUBUNIT"/>
    <property type="match status" value="1"/>
</dbReference>
<dbReference type="GO" id="GO:0039693">
    <property type="term" value="P:viral DNA genome replication"/>
    <property type="evidence" value="ECO:0007669"/>
    <property type="project" value="UniProtKB-KW"/>
</dbReference>
<evidence type="ECO:0000256" key="3">
    <source>
        <dbReference type="ARBA" id="ARBA00022562"/>
    </source>
</evidence>
<dbReference type="InterPro" id="IPR050240">
    <property type="entry name" value="DNA_pol_type-B"/>
</dbReference>
<dbReference type="Pfam" id="PF03104">
    <property type="entry name" value="DNA_pol_B_exo1"/>
    <property type="match status" value="1"/>
</dbReference>
<dbReference type="PRINTS" id="PR00106">
    <property type="entry name" value="DNAPOLB"/>
</dbReference>
<dbReference type="KEGG" id="vg:65102668"/>
<keyword evidence="5 11" id="KW-0548">Nucleotidyltransferase</keyword>
<keyword evidence="3" id="KW-1048">Host nucleus</keyword>
<evidence type="ECO:0000256" key="2">
    <source>
        <dbReference type="ARBA" id="ARBA00005755"/>
    </source>
</evidence>
<evidence type="ECO:0000256" key="4">
    <source>
        <dbReference type="ARBA" id="ARBA00022679"/>
    </source>
</evidence>
<protein>
    <recommendedName>
        <fullName evidence="11">DNA polymerase</fullName>
        <ecNumber evidence="11">2.7.7.7</ecNumber>
    </recommendedName>
</protein>
<dbReference type="GO" id="GO:0006261">
    <property type="term" value="P:DNA-templated DNA replication"/>
    <property type="evidence" value="ECO:0007669"/>
    <property type="project" value="TreeGrafter"/>
</dbReference>
<evidence type="ECO:0000256" key="1">
    <source>
        <dbReference type="ARBA" id="ARBA00004147"/>
    </source>
</evidence>
<dbReference type="EMBL" id="MG452721">
    <property type="protein sequence ID" value="AZB49114.1"/>
    <property type="molecule type" value="Genomic_DNA"/>
</dbReference>
<feature type="domain" description="DNA-directed DNA polymerase family B exonuclease" evidence="13">
    <location>
        <begin position="227"/>
        <end position="458"/>
    </location>
</feature>
<evidence type="ECO:0000313" key="14">
    <source>
        <dbReference type="EMBL" id="AZB49114.1"/>
    </source>
</evidence>
<evidence type="ECO:0000256" key="6">
    <source>
        <dbReference type="ARBA" id="ARBA00022705"/>
    </source>
</evidence>
<comment type="similarity">
    <text evidence="2 11">Belongs to the DNA polymerase type-B family.</text>
</comment>
<keyword evidence="4 11" id="KW-0808">Transferase</keyword>
<dbReference type="SUPFAM" id="SSF56672">
    <property type="entry name" value="DNA/RNA polymerases"/>
    <property type="match status" value="1"/>
</dbReference>
<dbReference type="PANTHER" id="PTHR10322">
    <property type="entry name" value="DNA POLYMERASE CATALYTIC SUBUNIT"/>
    <property type="match status" value="1"/>
</dbReference>
<dbReference type="InterPro" id="IPR006134">
    <property type="entry name" value="DNA-dir_DNA_pol_B_multi_dom"/>
</dbReference>
<dbReference type="GO" id="GO:0042025">
    <property type="term" value="C:host cell nucleus"/>
    <property type="evidence" value="ECO:0007669"/>
    <property type="project" value="UniProtKB-SubCell"/>
</dbReference>
<dbReference type="Proteomes" id="UP000679767">
    <property type="component" value="Segment"/>
</dbReference>
<dbReference type="GO" id="GO:0003677">
    <property type="term" value="F:DNA binding"/>
    <property type="evidence" value="ECO:0007669"/>
    <property type="project" value="UniProtKB-KW"/>
</dbReference>
<evidence type="ECO:0000313" key="15">
    <source>
        <dbReference type="Proteomes" id="UP000679767"/>
    </source>
</evidence>
<dbReference type="Gene3D" id="3.30.420.10">
    <property type="entry name" value="Ribonuclease H-like superfamily/Ribonuclease H"/>
    <property type="match status" value="1"/>
</dbReference>
<keyword evidence="15" id="KW-1185">Reference proteome</keyword>